<organism evidence="1 2">
    <name type="scientific">Botrytis fragariae</name>
    <dbReference type="NCBI Taxonomy" id="1964551"/>
    <lineage>
        <taxon>Eukaryota</taxon>
        <taxon>Fungi</taxon>
        <taxon>Dikarya</taxon>
        <taxon>Ascomycota</taxon>
        <taxon>Pezizomycotina</taxon>
        <taxon>Leotiomycetes</taxon>
        <taxon>Helotiales</taxon>
        <taxon>Sclerotiniaceae</taxon>
        <taxon>Botrytis</taxon>
    </lineage>
</organism>
<reference evidence="1 2" key="1">
    <citation type="journal article" date="2020" name="Phytopathology">
        <title>A high-quality genome resource of Botrytis fragariae, a new and rapidly spreading fungal pathogen causing strawberry gray mold in the U.S.A.</title>
        <authorList>
            <person name="Wu Y."/>
            <person name="Saski C.A."/>
            <person name="Schnabel G."/>
            <person name="Xiao S."/>
            <person name="Hu M."/>
        </authorList>
    </citation>
    <scope>NUCLEOTIDE SEQUENCE [LARGE SCALE GENOMIC DNA]</scope>
    <source>
        <strain evidence="1 2">BVB16</strain>
    </source>
</reference>
<sequence>MGGKGANSQSYIEVCICRSIQTKQGSHETKIPPTEEHQDRFRLLLTDVFTVNVCYSGGANGYLSVIWSAGEINHSSFTSIEFPKEANNKM</sequence>
<keyword evidence="2" id="KW-1185">Reference proteome</keyword>
<name>A0A8H6AYL4_9HELO</name>
<dbReference type="EMBL" id="JABFCT010000004">
    <property type="protein sequence ID" value="KAF5875815.1"/>
    <property type="molecule type" value="Genomic_DNA"/>
</dbReference>
<dbReference type="RefSeq" id="XP_037194761.1">
    <property type="nucleotide sequence ID" value="XM_037332633.1"/>
</dbReference>
<proteinExistence type="predicted"/>
<comment type="caution">
    <text evidence="1">The sequence shown here is derived from an EMBL/GenBank/DDBJ whole genome shotgun (WGS) entry which is preliminary data.</text>
</comment>
<dbReference type="Proteomes" id="UP000531561">
    <property type="component" value="Unassembled WGS sequence"/>
</dbReference>
<protein>
    <submittedName>
        <fullName evidence="1">Uncharacterized protein</fullName>
    </submittedName>
</protein>
<evidence type="ECO:0000313" key="2">
    <source>
        <dbReference type="Proteomes" id="UP000531561"/>
    </source>
</evidence>
<dbReference type="GeneID" id="59256325"/>
<accession>A0A8H6AYL4</accession>
<evidence type="ECO:0000313" key="1">
    <source>
        <dbReference type="EMBL" id="KAF5875815.1"/>
    </source>
</evidence>
<dbReference type="AlphaFoldDB" id="A0A8H6AYL4"/>
<gene>
    <name evidence="1" type="ORF">Bfra_002211</name>
</gene>